<dbReference type="KEGG" id="bbgw:UT28_C0001G0326"/>
<sequence length="80" mass="8722">MIKSGEGEDGDIGVVTSNECSLYSSCTYRDQKRPTPTDNQAGEQLAEFHYQNTGKIGCRPETCPHNPDRHVGSPGDFGHP</sequence>
<dbReference type="Proteomes" id="UP000035648">
    <property type="component" value="Chromosome"/>
</dbReference>
<evidence type="ECO:0000313" key="2">
    <source>
        <dbReference type="EMBL" id="AKM82135.1"/>
    </source>
</evidence>
<gene>
    <name evidence="2" type="ORF">UT28_C0001G0326</name>
</gene>
<feature type="region of interest" description="Disordered" evidence="1">
    <location>
        <begin position="57"/>
        <end position="80"/>
    </location>
</feature>
<dbReference type="AlphaFoldDB" id="A0A0G4B3I5"/>
<name>A0A0G4B3I5_9BACT</name>
<accession>A0A0G4B3I5</accession>
<reference evidence="2 3" key="1">
    <citation type="journal article" date="2015" name="Nature">
        <title>rRNA introns, odd ribosomes, and small enigmatic genomes across a large radiation of phyla.</title>
        <authorList>
            <person name="Brown C.T."/>
            <person name="Hug L.A."/>
            <person name="Thomas B.C."/>
            <person name="Sharon I."/>
            <person name="Castelle C.J."/>
            <person name="Singh A."/>
            <person name="Wilkins M.J."/>
            <person name="Williams K.H."/>
            <person name="Banfield J.F."/>
        </authorList>
    </citation>
    <scope>NUCLEOTIDE SEQUENCE [LARGE SCALE GENOMIC DNA]</scope>
</reference>
<evidence type="ECO:0000256" key="1">
    <source>
        <dbReference type="SAM" id="MobiDB-lite"/>
    </source>
</evidence>
<protein>
    <submittedName>
        <fullName evidence="2">Uncharacterized protein</fullName>
    </submittedName>
</protein>
<proteinExistence type="predicted"/>
<dbReference type="STRING" id="1618337.UT28_C0001G0326"/>
<evidence type="ECO:0000313" key="3">
    <source>
        <dbReference type="Proteomes" id="UP000035648"/>
    </source>
</evidence>
<organism evidence="2 3">
    <name type="scientific">Berkelbacteria bacterium GW2011_GWE1_39_12</name>
    <dbReference type="NCBI Taxonomy" id="1618337"/>
    <lineage>
        <taxon>Bacteria</taxon>
        <taxon>Candidatus Berkelbacteria</taxon>
    </lineage>
</organism>
<dbReference type="EMBL" id="CP011213">
    <property type="protein sequence ID" value="AKM82135.1"/>
    <property type="molecule type" value="Genomic_DNA"/>
</dbReference>